<dbReference type="AlphaFoldDB" id="A0A1X7U2W7"/>
<keyword evidence="5" id="KW-0413">Isomerase</keyword>
<dbReference type="SUPFAM" id="SSF52540">
    <property type="entry name" value="P-loop containing nucleoside triphosphate hydrolases"/>
    <property type="match status" value="1"/>
</dbReference>
<dbReference type="GO" id="GO:0005524">
    <property type="term" value="F:ATP binding"/>
    <property type="evidence" value="ECO:0007669"/>
    <property type="project" value="UniProtKB-KW"/>
</dbReference>
<dbReference type="GO" id="GO:0005737">
    <property type="term" value="C:cytoplasm"/>
    <property type="evidence" value="ECO:0007669"/>
    <property type="project" value="TreeGrafter"/>
</dbReference>
<dbReference type="OrthoDB" id="10040197at2759"/>
<dbReference type="PANTHER" id="PTHR13710">
    <property type="entry name" value="DNA HELICASE RECQ FAMILY MEMBER"/>
    <property type="match status" value="1"/>
</dbReference>
<dbReference type="GO" id="GO:0005694">
    <property type="term" value="C:chromosome"/>
    <property type="evidence" value="ECO:0007669"/>
    <property type="project" value="TreeGrafter"/>
</dbReference>
<evidence type="ECO:0000256" key="6">
    <source>
        <dbReference type="ARBA" id="ARBA00023242"/>
    </source>
</evidence>
<keyword evidence="2" id="KW-0547">Nucleotide-binding</keyword>
<reference evidence="12" key="2">
    <citation type="submission" date="2017-05" db="UniProtKB">
        <authorList>
            <consortium name="EnsemblMetazoa"/>
        </authorList>
    </citation>
    <scope>IDENTIFICATION</scope>
</reference>
<keyword evidence="13" id="KW-1185">Reference proteome</keyword>
<dbReference type="PANTHER" id="PTHR13710:SF153">
    <property type="entry name" value="RECQ-LIKE DNA HELICASE BLM"/>
    <property type="match status" value="1"/>
</dbReference>
<dbReference type="EC" id="5.6.2.4" evidence="8"/>
<dbReference type="PROSITE" id="PS51192">
    <property type="entry name" value="HELICASE_ATP_BIND_1"/>
    <property type="match status" value="1"/>
</dbReference>
<dbReference type="GO" id="GO:0043138">
    <property type="term" value="F:3'-5' DNA helicase activity"/>
    <property type="evidence" value="ECO:0007669"/>
    <property type="project" value="UniProtKB-EC"/>
</dbReference>
<evidence type="ECO:0000259" key="11">
    <source>
        <dbReference type="PROSITE" id="PS51194"/>
    </source>
</evidence>
<dbReference type="PROSITE" id="PS51194">
    <property type="entry name" value="HELICASE_CTER"/>
    <property type="match status" value="1"/>
</dbReference>
<dbReference type="InParanoid" id="A0A1X7U2W7"/>
<sequence>MSLSKRGITASYVDADSSIEEKDDVAAGKFQLVFMSPELLVWKWRALLTSSVYCKHLVGIVIDEAHCVVQWGLTFREAFSQLGELRSVMKCNLNIMALTATVTKAMRTNIERLLGMINPTRIIRSPDKDNLRLSCIDVKGSISTTMDIILNEIQMKRTLLPKIIIFCKNTFDCAKLYTYFEMSMGPNFTEPRGASHSIQECRPIDMYFKGTETLVKNKIVENFTKPSSCLRMVIATVAFGMGLDCPHIRLVLLYGIPSDVETYIQEVCRAGRDHQDCYAVALYPRKLLSVCSDTMVSFSETKEKLQKRCCVF</sequence>
<dbReference type="InterPro" id="IPR001650">
    <property type="entry name" value="Helicase_C-like"/>
</dbReference>
<evidence type="ECO:0000256" key="8">
    <source>
        <dbReference type="ARBA" id="ARBA00034808"/>
    </source>
</evidence>
<keyword evidence="3" id="KW-0067">ATP-binding</keyword>
<dbReference type="EnsemblMetazoa" id="XM_011407889.1">
    <property type="protein sequence ID" value="XP_011406191.1"/>
    <property type="gene ID" value="LOC105314005"/>
</dbReference>
<dbReference type="Proteomes" id="UP000007879">
    <property type="component" value="Unassembled WGS sequence"/>
</dbReference>
<evidence type="ECO:0000313" key="12">
    <source>
        <dbReference type="EnsemblMetazoa" id="Aqu2.1.22013_001"/>
    </source>
</evidence>
<organism evidence="12">
    <name type="scientific">Amphimedon queenslandica</name>
    <name type="common">Sponge</name>
    <dbReference type="NCBI Taxonomy" id="400682"/>
    <lineage>
        <taxon>Eukaryota</taxon>
        <taxon>Metazoa</taxon>
        <taxon>Porifera</taxon>
        <taxon>Demospongiae</taxon>
        <taxon>Heteroscleromorpha</taxon>
        <taxon>Haplosclerida</taxon>
        <taxon>Niphatidae</taxon>
        <taxon>Amphimedon</taxon>
    </lineage>
</organism>
<comment type="catalytic activity">
    <reaction evidence="7">
        <text>Couples ATP hydrolysis with the unwinding of duplex DNA by translocating in the 3'-5' direction.</text>
        <dbReference type="EC" id="5.6.2.4"/>
    </reaction>
</comment>
<dbReference type="Pfam" id="PF00271">
    <property type="entry name" value="Helicase_C"/>
    <property type="match status" value="1"/>
</dbReference>
<feature type="domain" description="Helicase ATP-binding" evidence="10">
    <location>
        <begin position="1"/>
        <end position="120"/>
    </location>
</feature>
<dbReference type="GO" id="GO:0005634">
    <property type="term" value="C:nucleus"/>
    <property type="evidence" value="ECO:0007669"/>
    <property type="project" value="TreeGrafter"/>
</dbReference>
<dbReference type="Gene3D" id="3.40.50.300">
    <property type="entry name" value="P-loop containing nucleotide triphosphate hydrolases"/>
    <property type="match status" value="2"/>
</dbReference>
<reference evidence="13" key="1">
    <citation type="journal article" date="2010" name="Nature">
        <title>The Amphimedon queenslandica genome and the evolution of animal complexity.</title>
        <authorList>
            <person name="Srivastava M."/>
            <person name="Simakov O."/>
            <person name="Chapman J."/>
            <person name="Fahey B."/>
            <person name="Gauthier M.E."/>
            <person name="Mitros T."/>
            <person name="Richards G.S."/>
            <person name="Conaco C."/>
            <person name="Dacre M."/>
            <person name="Hellsten U."/>
            <person name="Larroux C."/>
            <person name="Putnam N.H."/>
            <person name="Stanke M."/>
            <person name="Adamska M."/>
            <person name="Darling A."/>
            <person name="Degnan S.M."/>
            <person name="Oakley T.H."/>
            <person name="Plachetzki D.C."/>
            <person name="Zhai Y."/>
            <person name="Adamski M."/>
            <person name="Calcino A."/>
            <person name="Cummins S.F."/>
            <person name="Goodstein D.M."/>
            <person name="Harris C."/>
            <person name="Jackson D.J."/>
            <person name="Leys S.P."/>
            <person name="Shu S."/>
            <person name="Woodcroft B.J."/>
            <person name="Vervoort M."/>
            <person name="Kosik K.S."/>
            <person name="Manning G."/>
            <person name="Degnan B.M."/>
            <person name="Rokhsar D.S."/>
        </authorList>
    </citation>
    <scope>NUCLEOTIDE SEQUENCE [LARGE SCALE GENOMIC DNA]</scope>
</reference>
<dbReference type="GO" id="GO:0003677">
    <property type="term" value="F:DNA binding"/>
    <property type="evidence" value="ECO:0007669"/>
    <property type="project" value="UniProtKB-KW"/>
</dbReference>
<comment type="similarity">
    <text evidence="1">Belongs to the helicase family. RecQ subfamily.</text>
</comment>
<dbReference type="SMART" id="SM00490">
    <property type="entry name" value="HELICc"/>
    <property type="match status" value="1"/>
</dbReference>
<evidence type="ECO:0000256" key="5">
    <source>
        <dbReference type="ARBA" id="ARBA00023235"/>
    </source>
</evidence>
<protein>
    <recommendedName>
        <fullName evidence="8">DNA 3'-5' helicase</fullName>
        <ecNumber evidence="8">5.6.2.4</ecNumber>
    </recommendedName>
    <alternativeName>
        <fullName evidence="9">DNA 3'-5' helicase BLM</fullName>
    </alternativeName>
</protein>
<evidence type="ECO:0000256" key="9">
    <source>
        <dbReference type="ARBA" id="ARBA00044542"/>
    </source>
</evidence>
<dbReference type="KEGG" id="aqu:105314005"/>
<dbReference type="eggNOG" id="KOG0351">
    <property type="taxonomic scope" value="Eukaryota"/>
</dbReference>
<dbReference type="GO" id="GO:0000724">
    <property type="term" value="P:double-strand break repair via homologous recombination"/>
    <property type="evidence" value="ECO:0007669"/>
    <property type="project" value="TreeGrafter"/>
</dbReference>
<keyword evidence="4" id="KW-0238">DNA-binding</keyword>
<dbReference type="Pfam" id="PF00270">
    <property type="entry name" value="DEAD"/>
    <property type="match status" value="1"/>
</dbReference>
<dbReference type="GO" id="GO:0009378">
    <property type="term" value="F:four-way junction helicase activity"/>
    <property type="evidence" value="ECO:0007669"/>
    <property type="project" value="TreeGrafter"/>
</dbReference>
<gene>
    <name evidence="12" type="primary">105314005</name>
</gene>
<dbReference type="InterPro" id="IPR011545">
    <property type="entry name" value="DEAD/DEAH_box_helicase_dom"/>
</dbReference>
<feature type="domain" description="Helicase C-terminal" evidence="11">
    <location>
        <begin position="141"/>
        <end position="312"/>
    </location>
</feature>
<name>A0A1X7U2W7_AMPQE</name>
<evidence type="ECO:0000256" key="7">
    <source>
        <dbReference type="ARBA" id="ARBA00034617"/>
    </source>
</evidence>
<evidence type="ECO:0000256" key="3">
    <source>
        <dbReference type="ARBA" id="ARBA00022840"/>
    </source>
</evidence>
<evidence type="ECO:0000313" key="13">
    <source>
        <dbReference type="Proteomes" id="UP000007879"/>
    </source>
</evidence>
<dbReference type="EnsemblMetazoa" id="Aqu2.1.22013_001">
    <property type="protein sequence ID" value="Aqu2.1.22013_001"/>
    <property type="gene ID" value="Aqu2.1.22013"/>
</dbReference>
<evidence type="ECO:0000256" key="1">
    <source>
        <dbReference type="ARBA" id="ARBA00005446"/>
    </source>
</evidence>
<evidence type="ECO:0000259" key="10">
    <source>
        <dbReference type="PROSITE" id="PS51192"/>
    </source>
</evidence>
<accession>A0A1X7U2W7</accession>
<keyword evidence="6" id="KW-0539">Nucleus</keyword>
<evidence type="ECO:0000256" key="4">
    <source>
        <dbReference type="ARBA" id="ARBA00023125"/>
    </source>
</evidence>
<proteinExistence type="inferred from homology"/>
<evidence type="ECO:0000256" key="2">
    <source>
        <dbReference type="ARBA" id="ARBA00022741"/>
    </source>
</evidence>
<dbReference type="InterPro" id="IPR027417">
    <property type="entry name" value="P-loop_NTPase"/>
</dbReference>
<dbReference type="STRING" id="400682.A0A1X7U2W7"/>
<dbReference type="InterPro" id="IPR014001">
    <property type="entry name" value="Helicase_ATP-bd"/>
</dbReference>